<dbReference type="NCBIfam" id="TIGR02436">
    <property type="entry name" value="four helix bundle protein"/>
    <property type="match status" value="1"/>
</dbReference>
<accession>A0A143PTJ6</accession>
<dbReference type="Proteomes" id="UP000076079">
    <property type="component" value="Chromosome"/>
</dbReference>
<proteinExistence type="predicted"/>
<dbReference type="KEGG" id="abac:LuPra_04912"/>
<dbReference type="STRING" id="1855912.LuPra_04912"/>
<dbReference type="Gene3D" id="1.20.1440.60">
    <property type="entry name" value="23S rRNA-intervening sequence"/>
    <property type="match status" value="1"/>
</dbReference>
<gene>
    <name evidence="1" type="ORF">LuPra_04912</name>
</gene>
<dbReference type="PANTHER" id="PTHR38471:SF2">
    <property type="entry name" value="FOUR HELIX BUNDLE PROTEIN"/>
    <property type="match status" value="1"/>
</dbReference>
<reference evidence="1 2" key="1">
    <citation type="journal article" date="2016" name="Genome Announc.">
        <title>First Complete Genome Sequence of a Subdivision 6 Acidobacterium Strain.</title>
        <authorList>
            <person name="Huang S."/>
            <person name="Vieira S."/>
            <person name="Bunk B."/>
            <person name="Riedel T."/>
            <person name="Sproer C."/>
            <person name="Overmann J."/>
        </authorList>
    </citation>
    <scope>NUCLEOTIDE SEQUENCE [LARGE SCALE GENOMIC DNA]</scope>
    <source>
        <strain evidence="2">DSM 100886 HEG_-6_39</strain>
    </source>
</reference>
<evidence type="ECO:0000313" key="1">
    <source>
        <dbReference type="EMBL" id="AMY11656.1"/>
    </source>
</evidence>
<sequence>MRREIHERTFQLARSVATLRSDPALKSIVKDVILRQLARAAFSVASNLEESLAAHSKADFAAKVAISAKEGREMNFWLRLGTEAGVLTPDESMRLMPEAREVSVVISTIARRARMNPSVPIRDLRGANR</sequence>
<dbReference type="SUPFAM" id="SSF158446">
    <property type="entry name" value="IVS-encoded protein-like"/>
    <property type="match status" value="1"/>
</dbReference>
<dbReference type="AlphaFoldDB" id="A0A143PTJ6"/>
<evidence type="ECO:0000313" key="2">
    <source>
        <dbReference type="Proteomes" id="UP000076079"/>
    </source>
</evidence>
<dbReference type="InterPro" id="IPR036583">
    <property type="entry name" value="23S_rRNA_IVS_sf"/>
</dbReference>
<dbReference type="InterPro" id="IPR012657">
    <property type="entry name" value="23S_rRNA-intervening_sequence"/>
</dbReference>
<dbReference type="EMBL" id="CP015136">
    <property type="protein sequence ID" value="AMY11656.1"/>
    <property type="molecule type" value="Genomic_DNA"/>
</dbReference>
<dbReference type="PANTHER" id="PTHR38471">
    <property type="entry name" value="FOUR HELIX BUNDLE PROTEIN"/>
    <property type="match status" value="1"/>
</dbReference>
<organism evidence="1 2">
    <name type="scientific">Luteitalea pratensis</name>
    <dbReference type="NCBI Taxonomy" id="1855912"/>
    <lineage>
        <taxon>Bacteria</taxon>
        <taxon>Pseudomonadati</taxon>
        <taxon>Acidobacteriota</taxon>
        <taxon>Vicinamibacteria</taxon>
        <taxon>Vicinamibacterales</taxon>
        <taxon>Vicinamibacteraceae</taxon>
        <taxon>Luteitalea</taxon>
    </lineage>
</organism>
<keyword evidence="2" id="KW-1185">Reference proteome</keyword>
<reference evidence="2" key="2">
    <citation type="submission" date="2016-04" db="EMBL/GenBank/DDBJ databases">
        <title>First Complete Genome Sequence of a Subdivision 6 Acidobacterium.</title>
        <authorList>
            <person name="Huang S."/>
            <person name="Vieira S."/>
            <person name="Bunk B."/>
            <person name="Riedel T."/>
            <person name="Sproeer C."/>
            <person name="Overmann J."/>
        </authorList>
    </citation>
    <scope>NUCLEOTIDE SEQUENCE [LARGE SCALE GENOMIC DNA]</scope>
    <source>
        <strain evidence="2">DSM 100886 HEG_-6_39</strain>
    </source>
</reference>
<name>A0A143PTJ6_LUTPR</name>
<dbReference type="Pfam" id="PF05635">
    <property type="entry name" value="23S_rRNA_IVP"/>
    <property type="match status" value="1"/>
</dbReference>
<dbReference type="RefSeq" id="WP_110173184.1">
    <property type="nucleotide sequence ID" value="NZ_CP015136.1"/>
</dbReference>
<protein>
    <submittedName>
        <fullName evidence="1">Four helix bundle protein</fullName>
    </submittedName>
</protein>